<dbReference type="Proteomes" id="UP000053029">
    <property type="component" value="Unassembled WGS sequence"/>
</dbReference>
<dbReference type="HOGENOM" id="CLU_023464_2_1_1"/>
<dbReference type="AlphaFoldDB" id="A0A0D2DX26"/>
<dbReference type="EMBL" id="KN846971">
    <property type="protein sequence ID" value="KIW82376.1"/>
    <property type="molecule type" value="Genomic_DNA"/>
</dbReference>
<dbReference type="OrthoDB" id="4802432at2759"/>
<dbReference type="GeneID" id="25304893"/>
<sequence length="408" mass="46604">MASGWTGLSQEVRCHILQILRLDGCKVSRLATVCREWQTELERYNFARIRVTPSRLVDFGSMIHRNRALVEYVWFCLELDEYGCTKCAPTGRTLTQDEYEEAFSINDAGGYPITTAFQDLFSVLSTWDLKDNLVLDISIYSPSDSKHWFPYLTFMPDIALDMLGDGMEQTIPNKVYNDPQHGWRAVRARMVRSVSTSPGDNHYTSPAVLLPEMEARFNKNLKRLVVFENFNQQYPVIMHQVLSGDVLSGCVSHRKPTPAVSRMVGLASLNLEYLAASFIVDASHFFDVEPSWEWPNIRSIVLTSSLLTPDQDPAKIEVMLQAAAAAAMKMPQLETIEIWNGRRGLAALFKYQVFRNKQEATITWRGTWQLTMETIFNRGLESRHRSLCRLQTQFRSGTSGRSCYQVSR</sequence>
<proteinExistence type="predicted"/>
<evidence type="ECO:0000313" key="2">
    <source>
        <dbReference type="EMBL" id="KIW82376.1"/>
    </source>
</evidence>
<dbReference type="VEuPathDB" id="FungiDB:Z517_05403"/>
<organism evidence="2 3">
    <name type="scientific">Fonsecaea pedrosoi CBS 271.37</name>
    <dbReference type="NCBI Taxonomy" id="1442368"/>
    <lineage>
        <taxon>Eukaryota</taxon>
        <taxon>Fungi</taxon>
        <taxon>Dikarya</taxon>
        <taxon>Ascomycota</taxon>
        <taxon>Pezizomycotina</taxon>
        <taxon>Eurotiomycetes</taxon>
        <taxon>Chaetothyriomycetidae</taxon>
        <taxon>Chaetothyriales</taxon>
        <taxon>Herpotrichiellaceae</taxon>
        <taxon>Fonsecaea</taxon>
    </lineage>
</organism>
<feature type="domain" description="DUF6546" evidence="1">
    <location>
        <begin position="219"/>
        <end position="373"/>
    </location>
</feature>
<accession>A0A0D2DX26</accession>
<evidence type="ECO:0000313" key="3">
    <source>
        <dbReference type="Proteomes" id="UP000053029"/>
    </source>
</evidence>
<name>A0A0D2DX26_9EURO</name>
<dbReference type="Pfam" id="PF20183">
    <property type="entry name" value="DUF6546"/>
    <property type="match status" value="1"/>
</dbReference>
<dbReference type="InterPro" id="IPR046676">
    <property type="entry name" value="DUF6546"/>
</dbReference>
<dbReference type="RefSeq" id="XP_013286184.1">
    <property type="nucleotide sequence ID" value="XM_013430730.1"/>
</dbReference>
<gene>
    <name evidence="2" type="ORF">Z517_05403</name>
</gene>
<reference evidence="2 3" key="1">
    <citation type="submission" date="2015-01" db="EMBL/GenBank/DDBJ databases">
        <title>The Genome Sequence of Fonsecaea pedrosoi CBS 271.37.</title>
        <authorList>
            <consortium name="The Broad Institute Genomics Platform"/>
            <person name="Cuomo C."/>
            <person name="de Hoog S."/>
            <person name="Gorbushina A."/>
            <person name="Stielow B."/>
            <person name="Teixiera M."/>
            <person name="Abouelleil A."/>
            <person name="Chapman S.B."/>
            <person name="Priest M."/>
            <person name="Young S.K."/>
            <person name="Wortman J."/>
            <person name="Nusbaum C."/>
            <person name="Birren B."/>
        </authorList>
    </citation>
    <scope>NUCLEOTIDE SEQUENCE [LARGE SCALE GENOMIC DNA]</scope>
    <source>
        <strain evidence="2 3">CBS 271.37</strain>
    </source>
</reference>
<protein>
    <recommendedName>
        <fullName evidence="1">DUF6546 domain-containing protein</fullName>
    </recommendedName>
</protein>
<keyword evidence="3" id="KW-1185">Reference proteome</keyword>
<evidence type="ECO:0000259" key="1">
    <source>
        <dbReference type="Pfam" id="PF20183"/>
    </source>
</evidence>